<feature type="transmembrane region" description="Helical" evidence="9">
    <location>
        <begin position="196"/>
        <end position="214"/>
    </location>
</feature>
<feature type="transmembrane region" description="Helical" evidence="9">
    <location>
        <begin position="44"/>
        <end position="69"/>
    </location>
</feature>
<dbReference type="Pfam" id="PF00528">
    <property type="entry name" value="BPD_transp_1"/>
    <property type="match status" value="1"/>
</dbReference>
<dbReference type="Gene3D" id="1.10.3720.10">
    <property type="entry name" value="MetI-like"/>
    <property type="match status" value="1"/>
</dbReference>
<dbReference type="PROSITE" id="PS50928">
    <property type="entry name" value="ABC_TM1"/>
    <property type="match status" value="1"/>
</dbReference>
<dbReference type="GO" id="GO:0015098">
    <property type="term" value="F:molybdate ion transmembrane transporter activity"/>
    <property type="evidence" value="ECO:0007669"/>
    <property type="project" value="UniProtKB-UniRule"/>
</dbReference>
<comment type="subcellular location">
    <subcellularLocation>
        <location evidence="1 9">Cell membrane</location>
        <topology evidence="1 9">Multi-pass membrane protein</topology>
    </subcellularLocation>
</comment>
<evidence type="ECO:0000256" key="7">
    <source>
        <dbReference type="ARBA" id="ARBA00022989"/>
    </source>
</evidence>
<reference evidence="12 13" key="1">
    <citation type="submission" date="2018-04" db="EMBL/GenBank/DDBJ databases">
        <title>Genomic Encyclopedia of Archaeal and Bacterial Type Strains, Phase II (KMG-II): from individual species to whole genera.</title>
        <authorList>
            <person name="Goeker M."/>
        </authorList>
    </citation>
    <scope>NUCLEOTIDE SEQUENCE [LARGE SCALE GENOMIC DNA]</scope>
    <source>
        <strain evidence="12 13">DSM 45169</strain>
    </source>
</reference>
<evidence type="ECO:0000256" key="3">
    <source>
        <dbReference type="ARBA" id="ARBA00022448"/>
    </source>
</evidence>
<evidence type="ECO:0000256" key="9">
    <source>
        <dbReference type="RuleBase" id="RU363032"/>
    </source>
</evidence>
<evidence type="ECO:0000256" key="10">
    <source>
        <dbReference type="RuleBase" id="RU365097"/>
    </source>
</evidence>
<evidence type="ECO:0000313" key="13">
    <source>
        <dbReference type="Proteomes" id="UP000241639"/>
    </source>
</evidence>
<evidence type="ECO:0000259" key="11">
    <source>
        <dbReference type="PROSITE" id="PS50928"/>
    </source>
</evidence>
<evidence type="ECO:0000256" key="6">
    <source>
        <dbReference type="ARBA" id="ARBA00022692"/>
    </source>
</evidence>
<feature type="transmembrane region" description="Helical" evidence="9">
    <location>
        <begin position="89"/>
        <end position="107"/>
    </location>
</feature>
<evidence type="ECO:0000256" key="8">
    <source>
        <dbReference type="ARBA" id="ARBA00023136"/>
    </source>
</evidence>
<dbReference type="OrthoDB" id="9795403at2"/>
<dbReference type="InterPro" id="IPR000515">
    <property type="entry name" value="MetI-like"/>
</dbReference>
<feature type="transmembrane region" description="Helical" evidence="9">
    <location>
        <begin position="135"/>
        <end position="154"/>
    </location>
</feature>
<sequence>MINQEFWSPILLSAQVTTVASILAFSVAIIIAAIMKGRSFTGKVLVETIWMLPLVLPPTVVGFGLLLLLGRNSWLGQAIEWLLGQPVVFTWWAAVIAATVVAFPLIYQTLKTGFESVDSDLEDVARSMGAGEVQLLMYVTIPLSWRSLAVGYLLGFARGLGEFGATLMFAGNIPGKTQTIPTAIYLATETGHVTLAAYWVGSIVMFSFLLLCVVHRIRIY</sequence>
<comment type="function">
    <text evidence="10">Part of the binding-protein-dependent transport system for molybdenum; probably responsible for the translocation of the substrate across the membrane.</text>
</comment>
<comment type="similarity">
    <text evidence="2 10">Belongs to the binding-protein-dependent transport system permease family. CysTW subfamily.</text>
</comment>
<name>A0A2T4ZAV8_9BACL</name>
<organism evidence="12 13">
    <name type="scientific">Desmospora activa DSM 45169</name>
    <dbReference type="NCBI Taxonomy" id="1121389"/>
    <lineage>
        <taxon>Bacteria</taxon>
        <taxon>Bacillati</taxon>
        <taxon>Bacillota</taxon>
        <taxon>Bacilli</taxon>
        <taxon>Bacillales</taxon>
        <taxon>Thermoactinomycetaceae</taxon>
        <taxon>Desmospora</taxon>
    </lineage>
</organism>
<keyword evidence="8 9" id="KW-0472">Membrane</keyword>
<feature type="domain" description="ABC transmembrane type-1" evidence="11">
    <location>
        <begin position="10"/>
        <end position="220"/>
    </location>
</feature>
<keyword evidence="3 9" id="KW-0813">Transport</keyword>
<keyword evidence="4 10" id="KW-1003">Cell membrane</keyword>
<feature type="transmembrane region" description="Helical" evidence="9">
    <location>
        <begin position="6"/>
        <end position="32"/>
    </location>
</feature>
<comment type="caution">
    <text evidence="12">The sequence shown here is derived from an EMBL/GenBank/DDBJ whole genome shotgun (WGS) entry which is preliminary data.</text>
</comment>
<dbReference type="PANTHER" id="PTHR30183">
    <property type="entry name" value="MOLYBDENUM TRANSPORT SYSTEM PERMEASE PROTEIN MODB"/>
    <property type="match status" value="1"/>
</dbReference>
<evidence type="ECO:0000256" key="4">
    <source>
        <dbReference type="ARBA" id="ARBA00022475"/>
    </source>
</evidence>
<dbReference type="SUPFAM" id="SSF161098">
    <property type="entry name" value="MetI-like"/>
    <property type="match status" value="1"/>
</dbReference>
<dbReference type="CDD" id="cd06261">
    <property type="entry name" value="TM_PBP2"/>
    <property type="match status" value="1"/>
</dbReference>
<dbReference type="AlphaFoldDB" id="A0A2T4ZAV8"/>
<protein>
    <recommendedName>
        <fullName evidence="10">Molybdenum transport system permease</fullName>
    </recommendedName>
</protein>
<keyword evidence="5 10" id="KW-0500">Molybdenum</keyword>
<gene>
    <name evidence="12" type="ORF">C8J48_1633</name>
</gene>
<proteinExistence type="inferred from homology"/>
<dbReference type="EMBL" id="PZZP01000001">
    <property type="protein sequence ID" value="PTM59033.1"/>
    <property type="molecule type" value="Genomic_DNA"/>
</dbReference>
<keyword evidence="13" id="KW-1185">Reference proteome</keyword>
<dbReference type="GO" id="GO:0005886">
    <property type="term" value="C:plasma membrane"/>
    <property type="evidence" value="ECO:0007669"/>
    <property type="project" value="UniProtKB-SubCell"/>
</dbReference>
<dbReference type="Proteomes" id="UP000241639">
    <property type="component" value="Unassembled WGS sequence"/>
</dbReference>
<dbReference type="RefSeq" id="WP_107725761.1">
    <property type="nucleotide sequence ID" value="NZ_PZZP01000001.1"/>
</dbReference>
<evidence type="ECO:0000313" key="12">
    <source>
        <dbReference type="EMBL" id="PTM59033.1"/>
    </source>
</evidence>
<dbReference type="InterPro" id="IPR011867">
    <property type="entry name" value="ModB_ABC"/>
</dbReference>
<dbReference type="NCBIfam" id="TIGR02141">
    <property type="entry name" value="modB_ABC"/>
    <property type="match status" value="1"/>
</dbReference>
<dbReference type="InterPro" id="IPR035906">
    <property type="entry name" value="MetI-like_sf"/>
</dbReference>
<accession>A0A2T4ZAV8</accession>
<evidence type="ECO:0000256" key="1">
    <source>
        <dbReference type="ARBA" id="ARBA00004651"/>
    </source>
</evidence>
<keyword evidence="6 9" id="KW-0812">Transmembrane</keyword>
<evidence type="ECO:0000256" key="5">
    <source>
        <dbReference type="ARBA" id="ARBA00022505"/>
    </source>
</evidence>
<evidence type="ECO:0000256" key="2">
    <source>
        <dbReference type="ARBA" id="ARBA00007069"/>
    </source>
</evidence>
<dbReference type="PANTHER" id="PTHR30183:SF3">
    <property type="entry name" value="MOLYBDENUM TRANSPORT SYSTEM PERMEASE PROTEIN MODB"/>
    <property type="match status" value="1"/>
</dbReference>
<keyword evidence="7 9" id="KW-1133">Transmembrane helix</keyword>